<evidence type="ECO:0000313" key="7">
    <source>
        <dbReference type="Proteomes" id="UP000305948"/>
    </source>
</evidence>
<dbReference type="Proteomes" id="UP000305948">
    <property type="component" value="Unassembled WGS sequence"/>
</dbReference>
<sequence>MLSFSLAVLAILAAQAVASQTPLTYSSPKPQSIPAVYWPTYDHSEKTDFTRLFSSDRPSNRDPWSPSEWNGLQTFARAQPLRCFGADADIKYDVAVLGAPFDTATSYRPGARFGPNGIRQGARRVGVNSINVHQKVRVSDYLNVVDCGDVPMTFVDNKVALRQLEIANKDIVKREAFRSYNETSMAKDGKFHPRVLTLGGDHTITLPLLRGVAEIYGPVSVIHFDSHLDTRKPGRVYGPWLPGEEIPVTHGSYFYYAHKEGLLAPNNSNIHVGIRSGLDNWDNYKNDWEVGFVISHAEDIEEVGWKGIVAKIREVVGDNPVYISLDIDAIDPGFAPATGTPEIGGFTTREIKKIFQGLAGLKVVGADIVEVAPAYDSQAELTQIVAANIGWDMLALMAKAPIVV</sequence>
<evidence type="ECO:0000256" key="1">
    <source>
        <dbReference type="ARBA" id="ARBA00009227"/>
    </source>
</evidence>
<gene>
    <name evidence="6" type="ORF">OE88DRAFT_1739742</name>
</gene>
<dbReference type="InterPro" id="IPR006035">
    <property type="entry name" value="Ureohydrolase"/>
</dbReference>
<dbReference type="PROSITE" id="PS51409">
    <property type="entry name" value="ARGINASE_2"/>
    <property type="match status" value="1"/>
</dbReference>
<dbReference type="SUPFAM" id="SSF52768">
    <property type="entry name" value="Arginase/deacetylase"/>
    <property type="match status" value="1"/>
</dbReference>
<reference evidence="6 7" key="1">
    <citation type="journal article" date="2019" name="Nat. Ecol. Evol.">
        <title>Megaphylogeny resolves global patterns of mushroom evolution.</title>
        <authorList>
            <person name="Varga T."/>
            <person name="Krizsan K."/>
            <person name="Foldi C."/>
            <person name="Dima B."/>
            <person name="Sanchez-Garcia M."/>
            <person name="Sanchez-Ramirez S."/>
            <person name="Szollosi G.J."/>
            <person name="Szarkandi J.G."/>
            <person name="Papp V."/>
            <person name="Albert L."/>
            <person name="Andreopoulos W."/>
            <person name="Angelini C."/>
            <person name="Antonin V."/>
            <person name="Barry K.W."/>
            <person name="Bougher N.L."/>
            <person name="Buchanan P."/>
            <person name="Buyck B."/>
            <person name="Bense V."/>
            <person name="Catcheside P."/>
            <person name="Chovatia M."/>
            <person name="Cooper J."/>
            <person name="Damon W."/>
            <person name="Desjardin D."/>
            <person name="Finy P."/>
            <person name="Geml J."/>
            <person name="Haridas S."/>
            <person name="Hughes K."/>
            <person name="Justo A."/>
            <person name="Karasinski D."/>
            <person name="Kautmanova I."/>
            <person name="Kiss B."/>
            <person name="Kocsube S."/>
            <person name="Kotiranta H."/>
            <person name="LaButti K.M."/>
            <person name="Lechner B.E."/>
            <person name="Liimatainen K."/>
            <person name="Lipzen A."/>
            <person name="Lukacs Z."/>
            <person name="Mihaltcheva S."/>
            <person name="Morgado L.N."/>
            <person name="Niskanen T."/>
            <person name="Noordeloos M.E."/>
            <person name="Ohm R.A."/>
            <person name="Ortiz-Santana B."/>
            <person name="Ovrebo C."/>
            <person name="Racz N."/>
            <person name="Riley R."/>
            <person name="Savchenko A."/>
            <person name="Shiryaev A."/>
            <person name="Soop K."/>
            <person name="Spirin V."/>
            <person name="Szebenyi C."/>
            <person name="Tomsovsky M."/>
            <person name="Tulloss R.E."/>
            <person name="Uehling J."/>
            <person name="Grigoriev I.V."/>
            <person name="Vagvolgyi C."/>
            <person name="Papp T."/>
            <person name="Martin F.M."/>
            <person name="Miettinen O."/>
            <person name="Hibbett D.S."/>
            <person name="Nagy L.G."/>
        </authorList>
    </citation>
    <scope>NUCLEOTIDE SEQUENCE [LARGE SCALE GENOMIC DNA]</scope>
    <source>
        <strain evidence="6 7">OMC1185</strain>
    </source>
</reference>
<dbReference type="Pfam" id="PF00491">
    <property type="entry name" value="Arginase"/>
    <property type="match status" value="1"/>
</dbReference>
<dbReference type="OrthoDB" id="288726at2759"/>
<dbReference type="InterPro" id="IPR023696">
    <property type="entry name" value="Ureohydrolase_dom_sf"/>
</dbReference>
<accession>A0A5C3MN01</accession>
<dbReference type="GO" id="GO:0033389">
    <property type="term" value="P:putrescine biosynthetic process from arginine, via agmatine"/>
    <property type="evidence" value="ECO:0007669"/>
    <property type="project" value="TreeGrafter"/>
</dbReference>
<dbReference type="InterPro" id="IPR020855">
    <property type="entry name" value="Ureohydrolase_Mn_BS"/>
</dbReference>
<evidence type="ECO:0000256" key="2">
    <source>
        <dbReference type="ARBA" id="ARBA00022723"/>
    </source>
</evidence>
<name>A0A5C3MN01_9AGAM</name>
<keyword evidence="2" id="KW-0479">Metal-binding</keyword>
<dbReference type="PROSITE" id="PS01053">
    <property type="entry name" value="ARGINASE_1"/>
    <property type="match status" value="1"/>
</dbReference>
<dbReference type="PANTHER" id="PTHR11358:SF30">
    <property type="entry name" value="AGMATINASE 1-RELATED"/>
    <property type="match status" value="1"/>
</dbReference>
<keyword evidence="5" id="KW-0732">Signal</keyword>
<feature type="signal peptide" evidence="5">
    <location>
        <begin position="1"/>
        <end position="18"/>
    </location>
</feature>
<comment type="similarity">
    <text evidence="1">Belongs to the arginase family. Agmatinase subfamily.</text>
</comment>
<dbReference type="STRING" id="5364.A0A5C3MN01"/>
<dbReference type="GO" id="GO:0046872">
    <property type="term" value="F:metal ion binding"/>
    <property type="evidence" value="ECO:0007669"/>
    <property type="project" value="UniProtKB-KW"/>
</dbReference>
<dbReference type="CDD" id="cd11592">
    <property type="entry name" value="Agmatinase_PAH"/>
    <property type="match status" value="1"/>
</dbReference>
<dbReference type="PANTHER" id="PTHR11358">
    <property type="entry name" value="ARGINASE/AGMATINASE"/>
    <property type="match status" value="1"/>
</dbReference>
<dbReference type="InterPro" id="IPR005925">
    <property type="entry name" value="Agmatinase-rel"/>
</dbReference>
<dbReference type="GO" id="GO:0008783">
    <property type="term" value="F:agmatinase activity"/>
    <property type="evidence" value="ECO:0007669"/>
    <property type="project" value="TreeGrafter"/>
</dbReference>
<dbReference type="NCBIfam" id="TIGR01230">
    <property type="entry name" value="agmatinase"/>
    <property type="match status" value="1"/>
</dbReference>
<evidence type="ECO:0000256" key="5">
    <source>
        <dbReference type="SAM" id="SignalP"/>
    </source>
</evidence>
<organism evidence="6 7">
    <name type="scientific">Heliocybe sulcata</name>
    <dbReference type="NCBI Taxonomy" id="5364"/>
    <lineage>
        <taxon>Eukaryota</taxon>
        <taxon>Fungi</taxon>
        <taxon>Dikarya</taxon>
        <taxon>Basidiomycota</taxon>
        <taxon>Agaricomycotina</taxon>
        <taxon>Agaricomycetes</taxon>
        <taxon>Gloeophyllales</taxon>
        <taxon>Gloeophyllaceae</taxon>
        <taxon>Heliocybe</taxon>
    </lineage>
</organism>
<dbReference type="Gene3D" id="3.40.800.10">
    <property type="entry name" value="Ureohydrolase domain"/>
    <property type="match status" value="1"/>
</dbReference>
<dbReference type="EMBL" id="ML213533">
    <property type="protein sequence ID" value="TFK46115.1"/>
    <property type="molecule type" value="Genomic_DNA"/>
</dbReference>
<keyword evidence="3 4" id="KW-0378">Hydrolase</keyword>
<proteinExistence type="inferred from homology"/>
<feature type="chain" id="PRO_5022882151" evidence="5">
    <location>
        <begin position="19"/>
        <end position="404"/>
    </location>
</feature>
<evidence type="ECO:0000313" key="6">
    <source>
        <dbReference type="EMBL" id="TFK46115.1"/>
    </source>
</evidence>
<keyword evidence="7" id="KW-1185">Reference proteome</keyword>
<dbReference type="AlphaFoldDB" id="A0A5C3MN01"/>
<dbReference type="PRINTS" id="PR00116">
    <property type="entry name" value="ARGINASE"/>
</dbReference>
<protein>
    <submittedName>
        <fullName evidence="6">Arginase/deacetylase</fullName>
    </submittedName>
</protein>
<evidence type="ECO:0000256" key="4">
    <source>
        <dbReference type="RuleBase" id="RU003684"/>
    </source>
</evidence>
<evidence type="ECO:0000256" key="3">
    <source>
        <dbReference type="ARBA" id="ARBA00022801"/>
    </source>
</evidence>